<gene>
    <name evidence="2" type="ORF">Mam01_66640</name>
</gene>
<dbReference type="EMBL" id="BOOB01000062">
    <property type="protein sequence ID" value="GIH36500.1"/>
    <property type="molecule type" value="Genomic_DNA"/>
</dbReference>
<reference evidence="2 3" key="1">
    <citation type="submission" date="2021-01" db="EMBL/GenBank/DDBJ databases">
        <title>Whole genome shotgun sequence of Microbispora amethystogenes NBRC 101907.</title>
        <authorList>
            <person name="Komaki H."/>
            <person name="Tamura T."/>
        </authorList>
    </citation>
    <scope>NUCLEOTIDE SEQUENCE [LARGE SCALE GENOMIC DNA]</scope>
    <source>
        <strain evidence="2 3">NBRC 101907</strain>
    </source>
</reference>
<feature type="region of interest" description="Disordered" evidence="1">
    <location>
        <begin position="1"/>
        <end position="41"/>
    </location>
</feature>
<name>A0ABQ4FNV7_9ACTN</name>
<proteinExistence type="predicted"/>
<keyword evidence="3" id="KW-1185">Reference proteome</keyword>
<feature type="compositionally biased region" description="Basic and acidic residues" evidence="1">
    <location>
        <begin position="20"/>
        <end position="29"/>
    </location>
</feature>
<protein>
    <recommendedName>
        <fullName evidence="4">Mycofactocin</fullName>
    </recommendedName>
</protein>
<evidence type="ECO:0000256" key="1">
    <source>
        <dbReference type="SAM" id="MobiDB-lite"/>
    </source>
</evidence>
<accession>A0ABQ4FNV7</accession>
<organism evidence="2 3">
    <name type="scientific">Microbispora amethystogenes</name>
    <dbReference type="NCBI Taxonomy" id="1427754"/>
    <lineage>
        <taxon>Bacteria</taxon>
        <taxon>Bacillati</taxon>
        <taxon>Actinomycetota</taxon>
        <taxon>Actinomycetes</taxon>
        <taxon>Streptosporangiales</taxon>
        <taxon>Streptosporangiaceae</taxon>
        <taxon>Microbispora</taxon>
    </lineage>
</organism>
<dbReference type="Pfam" id="PF23709">
    <property type="entry name" value="MftA"/>
    <property type="match status" value="1"/>
</dbReference>
<dbReference type="Proteomes" id="UP000651728">
    <property type="component" value="Unassembled WGS sequence"/>
</dbReference>
<evidence type="ECO:0000313" key="3">
    <source>
        <dbReference type="Proteomes" id="UP000651728"/>
    </source>
</evidence>
<dbReference type="NCBIfam" id="TIGR03969">
    <property type="entry name" value="mycofactocin"/>
    <property type="match status" value="1"/>
</dbReference>
<sequence length="64" mass="6918">MSPNPAQSRKPPNPEDPLIPEDHVPRPEEGAAMEETTVPAEATEELTAETLIEEVSIDGMCGVY</sequence>
<dbReference type="InterPro" id="IPR023988">
    <property type="entry name" value="MftA"/>
</dbReference>
<evidence type="ECO:0008006" key="4">
    <source>
        <dbReference type="Google" id="ProtNLM"/>
    </source>
</evidence>
<evidence type="ECO:0000313" key="2">
    <source>
        <dbReference type="EMBL" id="GIH36500.1"/>
    </source>
</evidence>
<comment type="caution">
    <text evidence="2">The sequence shown here is derived from an EMBL/GenBank/DDBJ whole genome shotgun (WGS) entry which is preliminary data.</text>
</comment>